<dbReference type="EMBL" id="JAHRIP010028579">
    <property type="protein sequence ID" value="MEQ2290858.1"/>
    <property type="molecule type" value="Genomic_DNA"/>
</dbReference>
<reference evidence="2 3" key="1">
    <citation type="submission" date="2021-06" db="EMBL/GenBank/DDBJ databases">
        <authorList>
            <person name="Palmer J.M."/>
        </authorList>
    </citation>
    <scope>NUCLEOTIDE SEQUENCE [LARGE SCALE GENOMIC DNA]</scope>
    <source>
        <strain evidence="2 3">AS_MEX2019</strain>
        <tissue evidence="2">Muscle</tissue>
    </source>
</reference>
<name>A0ABV0YAN9_9TELE</name>
<proteinExistence type="predicted"/>
<comment type="caution">
    <text evidence="2">The sequence shown here is derived from an EMBL/GenBank/DDBJ whole genome shotgun (WGS) entry which is preliminary data.</text>
</comment>
<evidence type="ECO:0000256" key="1">
    <source>
        <dbReference type="SAM" id="MobiDB-lite"/>
    </source>
</evidence>
<protein>
    <submittedName>
        <fullName evidence="2">Uncharacterized protein</fullName>
    </submittedName>
</protein>
<gene>
    <name evidence="2" type="ORF">AMECASPLE_007242</name>
</gene>
<dbReference type="Proteomes" id="UP001469553">
    <property type="component" value="Unassembled WGS sequence"/>
</dbReference>
<feature type="compositionally biased region" description="Polar residues" evidence="1">
    <location>
        <begin position="19"/>
        <end position="31"/>
    </location>
</feature>
<evidence type="ECO:0000313" key="2">
    <source>
        <dbReference type="EMBL" id="MEQ2290858.1"/>
    </source>
</evidence>
<feature type="compositionally biased region" description="Low complexity" evidence="1">
    <location>
        <begin position="80"/>
        <end position="89"/>
    </location>
</feature>
<sequence length="118" mass="13063">MNPNMDVPTGPKRHESPPQKGTVQHMSSNPKKWMKTFTQQKLHTQPRSKHPRLILTSTTQWVATARQGPCAMPPQPPPTSTTEQTPPSTVLTRPPKPYTKRGQTNPAGGPRPAARTWG</sequence>
<accession>A0ABV0YAN9</accession>
<evidence type="ECO:0000313" key="3">
    <source>
        <dbReference type="Proteomes" id="UP001469553"/>
    </source>
</evidence>
<feature type="region of interest" description="Disordered" evidence="1">
    <location>
        <begin position="1"/>
        <end position="31"/>
    </location>
</feature>
<keyword evidence="3" id="KW-1185">Reference proteome</keyword>
<feature type="region of interest" description="Disordered" evidence="1">
    <location>
        <begin position="64"/>
        <end position="118"/>
    </location>
</feature>
<organism evidence="2 3">
    <name type="scientific">Ameca splendens</name>
    <dbReference type="NCBI Taxonomy" id="208324"/>
    <lineage>
        <taxon>Eukaryota</taxon>
        <taxon>Metazoa</taxon>
        <taxon>Chordata</taxon>
        <taxon>Craniata</taxon>
        <taxon>Vertebrata</taxon>
        <taxon>Euteleostomi</taxon>
        <taxon>Actinopterygii</taxon>
        <taxon>Neopterygii</taxon>
        <taxon>Teleostei</taxon>
        <taxon>Neoteleostei</taxon>
        <taxon>Acanthomorphata</taxon>
        <taxon>Ovalentaria</taxon>
        <taxon>Atherinomorphae</taxon>
        <taxon>Cyprinodontiformes</taxon>
        <taxon>Goodeidae</taxon>
        <taxon>Ameca</taxon>
    </lineage>
</organism>